<evidence type="ECO:0000256" key="3">
    <source>
        <dbReference type="ARBA" id="ARBA00022605"/>
    </source>
</evidence>
<evidence type="ECO:0000256" key="1">
    <source>
        <dbReference type="ARBA" id="ARBA00009948"/>
    </source>
</evidence>
<organism evidence="7 8">
    <name type="scientific">Staphylococcus pseudintermedius</name>
    <dbReference type="NCBI Taxonomy" id="283734"/>
    <lineage>
        <taxon>Bacteria</taxon>
        <taxon>Bacillati</taxon>
        <taxon>Bacillota</taxon>
        <taxon>Bacilli</taxon>
        <taxon>Bacillales</taxon>
        <taxon>Staphylococcaceae</taxon>
        <taxon>Staphylococcus</taxon>
        <taxon>Staphylococcus intermedius group</taxon>
    </lineage>
</organism>
<reference evidence="7 8" key="1">
    <citation type="journal article" date="2018" name="Vet. Microbiol.">
        <title>Clonal diversity and geographic distribution of methicillin-resistant Staphylococcus pseudintermedius from Australian animals: Discovery of novel sequence types.</title>
        <authorList>
            <person name="Worthing K.A."/>
            <person name="Abraham S."/>
            <person name="Coombs G.W."/>
            <person name="Pang S."/>
            <person name="Saputra S."/>
            <person name="Jordan D."/>
            <person name="Trott D.J."/>
            <person name="Norris J.M."/>
        </authorList>
    </citation>
    <scope>NUCLEOTIDE SEQUENCE [LARGE SCALE GENOMIC DNA]</scope>
    <source>
        <strain evidence="7 8">ST71 3</strain>
    </source>
</reference>
<dbReference type="Gene3D" id="3.65.10.10">
    <property type="entry name" value="Enolpyruvate transferase domain"/>
    <property type="match status" value="1"/>
</dbReference>
<dbReference type="InterPro" id="IPR023193">
    <property type="entry name" value="EPSP_synthase_CS"/>
</dbReference>
<dbReference type="PANTHER" id="PTHR21090">
    <property type="entry name" value="AROM/DEHYDROQUINATE SYNTHASE"/>
    <property type="match status" value="1"/>
</dbReference>
<name>A0A317ZDI6_STAPS</name>
<dbReference type="AlphaFoldDB" id="A0A317ZDI6"/>
<dbReference type="EMBL" id="QEIV01000145">
    <property type="protein sequence ID" value="PWZ99559.1"/>
    <property type="molecule type" value="Genomic_DNA"/>
</dbReference>
<protein>
    <submittedName>
        <fullName evidence="7">3-phosphoshikimate 1-carboxyvinyltransferase</fullName>
        <ecNumber evidence="7">2.5.1.19</ecNumber>
    </submittedName>
</protein>
<keyword evidence="3" id="KW-0028">Amino-acid biosynthesis</keyword>
<comment type="caution">
    <text evidence="7">The sequence shown here is derived from an EMBL/GenBank/DDBJ whole genome shotgun (WGS) entry which is preliminary data.</text>
</comment>
<dbReference type="InterPro" id="IPR013792">
    <property type="entry name" value="RNA3'P_cycl/enolpyr_Trfase_a/b"/>
</dbReference>
<dbReference type="GO" id="GO:0008652">
    <property type="term" value="P:amino acid biosynthetic process"/>
    <property type="evidence" value="ECO:0007669"/>
    <property type="project" value="UniProtKB-KW"/>
</dbReference>
<evidence type="ECO:0000256" key="2">
    <source>
        <dbReference type="ARBA" id="ARBA00022490"/>
    </source>
</evidence>
<gene>
    <name evidence="7" type="ORF">DD924_02005</name>
</gene>
<dbReference type="GO" id="GO:0003866">
    <property type="term" value="F:3-phosphoshikimate 1-carboxyvinyltransferase activity"/>
    <property type="evidence" value="ECO:0007669"/>
    <property type="project" value="UniProtKB-EC"/>
</dbReference>
<evidence type="ECO:0000259" key="6">
    <source>
        <dbReference type="Pfam" id="PF00275"/>
    </source>
</evidence>
<dbReference type="FunFam" id="3.65.10.10:FF:000005">
    <property type="entry name" value="3-phosphoshikimate 1-carboxyvinyltransferase"/>
    <property type="match status" value="1"/>
</dbReference>
<dbReference type="PANTHER" id="PTHR21090:SF5">
    <property type="entry name" value="PENTAFUNCTIONAL AROM POLYPEPTIDE"/>
    <property type="match status" value="1"/>
</dbReference>
<dbReference type="Pfam" id="PF00275">
    <property type="entry name" value="EPSP_synthase"/>
    <property type="match status" value="1"/>
</dbReference>
<feature type="non-terminal residue" evidence="7">
    <location>
        <position position="207"/>
    </location>
</feature>
<dbReference type="PROSITE" id="PS00104">
    <property type="entry name" value="EPSP_SYNTHASE_1"/>
    <property type="match status" value="1"/>
</dbReference>
<comment type="similarity">
    <text evidence="1">Belongs to the EPSP synthase family.</text>
</comment>
<sequence>MKKIMINGPLIGEASVPGDKSMTHRAIMLASLAQGHSVIHHPLLGEDCLRTAKIFEKLGVKMDITDEAITIDSPGYAHFQTPHQTLYTGNSGTTTRLMAGLLGGLGIQSVLSGDASIGKRPMDRVLQPLRQMNVNISGVEDNYTPLIIGSSKVKGIHYEMPVASAQVKSAILFASLFAQNTTTIREIDLSRNHTETMFAHYGIPVQT</sequence>
<keyword evidence="5" id="KW-0057">Aromatic amino acid biosynthesis</keyword>
<dbReference type="STRING" id="937773.SPSINT_1167"/>
<evidence type="ECO:0000256" key="4">
    <source>
        <dbReference type="ARBA" id="ARBA00022679"/>
    </source>
</evidence>
<evidence type="ECO:0000313" key="7">
    <source>
        <dbReference type="EMBL" id="PWZ99559.1"/>
    </source>
</evidence>
<evidence type="ECO:0000313" key="8">
    <source>
        <dbReference type="Proteomes" id="UP000246351"/>
    </source>
</evidence>
<feature type="domain" description="Enolpyruvate transferase" evidence="6">
    <location>
        <begin position="8"/>
        <end position="207"/>
    </location>
</feature>
<dbReference type="Proteomes" id="UP000246351">
    <property type="component" value="Unassembled WGS sequence"/>
</dbReference>
<evidence type="ECO:0000256" key="5">
    <source>
        <dbReference type="ARBA" id="ARBA00023141"/>
    </source>
</evidence>
<keyword evidence="4 7" id="KW-0808">Transferase</keyword>
<dbReference type="EC" id="2.5.1.19" evidence="7"/>
<dbReference type="GO" id="GO:0009073">
    <property type="term" value="P:aromatic amino acid family biosynthetic process"/>
    <property type="evidence" value="ECO:0007669"/>
    <property type="project" value="UniProtKB-KW"/>
</dbReference>
<proteinExistence type="inferred from homology"/>
<keyword evidence="2" id="KW-0963">Cytoplasm</keyword>
<dbReference type="GO" id="GO:0009423">
    <property type="term" value="P:chorismate biosynthetic process"/>
    <property type="evidence" value="ECO:0007669"/>
    <property type="project" value="TreeGrafter"/>
</dbReference>
<dbReference type="SUPFAM" id="SSF55205">
    <property type="entry name" value="EPT/RTPC-like"/>
    <property type="match status" value="1"/>
</dbReference>
<accession>A0A317ZDI6</accession>
<dbReference type="InterPro" id="IPR001986">
    <property type="entry name" value="Enolpyruvate_Tfrase_dom"/>
</dbReference>
<dbReference type="InterPro" id="IPR036968">
    <property type="entry name" value="Enolpyruvate_Tfrase_sf"/>
</dbReference>